<dbReference type="InterPro" id="IPR000873">
    <property type="entry name" value="AMP-dep_synth/lig_dom"/>
</dbReference>
<dbReference type="InterPro" id="IPR042099">
    <property type="entry name" value="ANL_N_sf"/>
</dbReference>
<evidence type="ECO:0000313" key="8">
    <source>
        <dbReference type="Proteomes" id="UP001195724"/>
    </source>
</evidence>
<dbReference type="PANTHER" id="PTHR43767">
    <property type="entry name" value="LONG-CHAIN-FATTY-ACID--COA LIGASE"/>
    <property type="match status" value="1"/>
</dbReference>
<dbReference type="EMBL" id="JAFBCL010000001">
    <property type="protein sequence ID" value="MBM7810351.1"/>
    <property type="molecule type" value="Genomic_DNA"/>
</dbReference>
<dbReference type="Proteomes" id="UP001195724">
    <property type="component" value="Unassembled WGS sequence"/>
</dbReference>
<dbReference type="Pfam" id="PF13193">
    <property type="entry name" value="AMP-binding_C"/>
    <property type="match status" value="1"/>
</dbReference>
<keyword evidence="8" id="KW-1185">Reference proteome</keyword>
<dbReference type="EC" id="6.2.1.-" evidence="5"/>
<dbReference type="NCBIfam" id="NF004837">
    <property type="entry name" value="PRK06187.1"/>
    <property type="match status" value="1"/>
</dbReference>
<gene>
    <name evidence="6" type="ORF">J7S33_06335</name>
    <name evidence="5" type="ORF">JOE68_001216</name>
</gene>
<dbReference type="InterPro" id="IPR050237">
    <property type="entry name" value="ATP-dep_AMP-bd_enzyme"/>
</dbReference>
<proteinExistence type="inferred from homology"/>
<dbReference type="EMBL" id="CP072788">
    <property type="protein sequence ID" value="QTR04493.1"/>
    <property type="molecule type" value="Genomic_DNA"/>
</dbReference>
<evidence type="ECO:0000256" key="1">
    <source>
        <dbReference type="ARBA" id="ARBA00006432"/>
    </source>
</evidence>
<feature type="domain" description="AMP-binding enzyme C-terminal" evidence="4">
    <location>
        <begin position="462"/>
        <end position="536"/>
    </location>
</feature>
<dbReference type="GO" id="GO:0004467">
    <property type="term" value="F:long-chain fatty acid-CoA ligase activity"/>
    <property type="evidence" value="ECO:0007669"/>
    <property type="project" value="UniProtKB-EC"/>
</dbReference>
<dbReference type="AlphaFoldDB" id="A0A8T8I0R4"/>
<protein>
    <submittedName>
        <fullName evidence="5">Fatty-acyl-CoA synthase</fullName>
        <ecNumber evidence="5">6.2.1.-</ecNumber>
    </submittedName>
    <submittedName>
        <fullName evidence="6">Long-chain-fatty-acid--CoA ligase</fullName>
        <ecNumber evidence="6">6.2.1.3</ecNumber>
    </submittedName>
</protein>
<dbReference type="FunFam" id="3.30.300.30:FF:000008">
    <property type="entry name" value="2,3-dihydroxybenzoate-AMP ligase"/>
    <property type="match status" value="1"/>
</dbReference>
<dbReference type="InterPro" id="IPR020845">
    <property type="entry name" value="AMP-binding_CS"/>
</dbReference>
<name>A0A8T8I0R4_9PSEU</name>
<dbReference type="Gene3D" id="3.40.50.12780">
    <property type="entry name" value="N-terminal domain of ligase-like"/>
    <property type="match status" value="1"/>
</dbReference>
<dbReference type="InterPro" id="IPR025110">
    <property type="entry name" value="AMP-bd_C"/>
</dbReference>
<organism evidence="6 7">
    <name type="scientific">Saccharothrix algeriensis</name>
    <dbReference type="NCBI Taxonomy" id="173560"/>
    <lineage>
        <taxon>Bacteria</taxon>
        <taxon>Bacillati</taxon>
        <taxon>Actinomycetota</taxon>
        <taxon>Actinomycetes</taxon>
        <taxon>Pseudonocardiales</taxon>
        <taxon>Pseudonocardiaceae</taxon>
        <taxon>Saccharothrix</taxon>
    </lineage>
</organism>
<sequence length="574" mass="61528">MHSTMSDTPLTIARILRHGSTVQGASTAATWNGDGFDRRTYAEVGERAARLAHALRTRLGVGVGARPEDEQGVVGTFMWNNSRHLELFLAVPAMGAVLHTLNVRMPAAQLAYTARHAGDEVIVVDAGLVDALAPVLPRLSATVRHIVVTGPVDPAALEGFAGEVHDYEELIDGLPNDYPWDEGLDERAAATMCYTSGTTGDPKGVVYSHRSIYLHCLQVAAPNRYDLTHRRTAFPIAPMFHVNAWTVPHAAFSTGADLLLADRHTTPASLARIVEAGRPDFASAVPTVWTSLLAELDARPRDTSSLRRGLVGGSACPPALMAAYRDRHRVELLHAWGMAETSSLATTALPPRGADAERDWAYRVSQGQFPVSVRFRVVGPDGAVLPADGATTGELQVSGPCVTGAYHGGVGAPPQRPAESFTPDGWLRTGDVGKVSPEGFLTLTDRAKDVIKSGGEFISSVELENVLAEHPAVAEAVVVAVPDDHWGERPLAAVSWRAAGVGLEDLRDFVSRRVDSWMVPERWVVVDPVPKTSVGKYDKRRLQDQYAQGRLDVVHLGRRPGGSGATGRAGLIGM</sequence>
<evidence type="ECO:0000259" key="3">
    <source>
        <dbReference type="Pfam" id="PF00501"/>
    </source>
</evidence>
<dbReference type="PANTHER" id="PTHR43767:SF11">
    <property type="entry name" value="MEDIUM-CHAIN-FATTY-ACID--COA LIGASE"/>
    <property type="match status" value="1"/>
</dbReference>
<dbReference type="InterPro" id="IPR045851">
    <property type="entry name" value="AMP-bd_C_sf"/>
</dbReference>
<dbReference type="Pfam" id="PF00501">
    <property type="entry name" value="AMP-binding"/>
    <property type="match status" value="1"/>
</dbReference>
<evidence type="ECO:0000259" key="4">
    <source>
        <dbReference type="Pfam" id="PF13193"/>
    </source>
</evidence>
<evidence type="ECO:0000313" key="7">
    <source>
        <dbReference type="Proteomes" id="UP000671828"/>
    </source>
</evidence>
<reference evidence="6" key="2">
    <citation type="submission" date="2021-04" db="EMBL/GenBank/DDBJ databases">
        <title>Saccharothrix algeriensis WGS.</title>
        <authorList>
            <person name="Stuskova K."/>
            <person name="Hakalova E."/>
            <person name="Tebbal A.B."/>
            <person name="Eichmeier A."/>
        </authorList>
    </citation>
    <scope>NUCLEOTIDE SEQUENCE</scope>
    <source>
        <strain evidence="6">NRRL B-24137</strain>
    </source>
</reference>
<dbReference type="Gene3D" id="3.30.300.30">
    <property type="match status" value="1"/>
</dbReference>
<evidence type="ECO:0000313" key="5">
    <source>
        <dbReference type="EMBL" id="MBM7810351.1"/>
    </source>
</evidence>
<feature type="domain" description="AMP-dependent synthetase/ligase" evidence="3">
    <location>
        <begin position="25"/>
        <end position="406"/>
    </location>
</feature>
<accession>A0A8T8I0R4</accession>
<comment type="similarity">
    <text evidence="1">Belongs to the ATP-dependent AMP-binding enzyme family.</text>
</comment>
<dbReference type="RefSeq" id="WP_204841333.1">
    <property type="nucleotide sequence ID" value="NZ_JAFBCL010000001.1"/>
</dbReference>
<dbReference type="SUPFAM" id="SSF56801">
    <property type="entry name" value="Acetyl-CoA synthetase-like"/>
    <property type="match status" value="1"/>
</dbReference>
<evidence type="ECO:0000256" key="2">
    <source>
        <dbReference type="ARBA" id="ARBA00022598"/>
    </source>
</evidence>
<evidence type="ECO:0000313" key="6">
    <source>
        <dbReference type="EMBL" id="QTR04493.1"/>
    </source>
</evidence>
<reference evidence="5 8" key="1">
    <citation type="submission" date="2021-01" db="EMBL/GenBank/DDBJ databases">
        <title>Sequencing the genomes of 1000 actinobacteria strains.</title>
        <authorList>
            <person name="Klenk H.-P."/>
        </authorList>
    </citation>
    <scope>NUCLEOTIDE SEQUENCE [LARGE SCALE GENOMIC DNA]</scope>
    <source>
        <strain evidence="5 8">DSM 44581</strain>
    </source>
</reference>
<dbReference type="PROSITE" id="PS00455">
    <property type="entry name" value="AMP_BINDING"/>
    <property type="match status" value="1"/>
</dbReference>
<dbReference type="EC" id="6.2.1.3" evidence="6"/>
<dbReference type="Proteomes" id="UP000671828">
    <property type="component" value="Chromosome"/>
</dbReference>
<keyword evidence="2 6" id="KW-0436">Ligase</keyword>